<feature type="region of interest" description="Disordered" evidence="5">
    <location>
        <begin position="38"/>
        <end position="61"/>
    </location>
</feature>
<dbReference type="SMART" id="SM00079">
    <property type="entry name" value="PBPe"/>
    <property type="match status" value="1"/>
</dbReference>
<evidence type="ECO:0000313" key="9">
    <source>
        <dbReference type="Proteomes" id="UP001075225"/>
    </source>
</evidence>
<dbReference type="PANTHER" id="PTHR35936:SF17">
    <property type="entry name" value="ARGININE-BINDING EXTRACELLULAR PROTEIN ARTP"/>
    <property type="match status" value="1"/>
</dbReference>
<accession>A0A9Q4PV73</accession>
<dbReference type="InterPro" id="IPR018313">
    <property type="entry name" value="SBP_3_CS"/>
</dbReference>
<dbReference type="PROSITE" id="PS01039">
    <property type="entry name" value="SBP_BACTERIAL_3"/>
    <property type="match status" value="1"/>
</dbReference>
<evidence type="ECO:0000259" key="7">
    <source>
        <dbReference type="SMART" id="SM00079"/>
    </source>
</evidence>
<dbReference type="GO" id="GO:0030313">
    <property type="term" value="C:cell envelope"/>
    <property type="evidence" value="ECO:0007669"/>
    <property type="project" value="UniProtKB-SubCell"/>
</dbReference>
<dbReference type="InterPro" id="IPR001638">
    <property type="entry name" value="Solute-binding_3/MltF_N"/>
</dbReference>
<evidence type="ECO:0000256" key="4">
    <source>
        <dbReference type="RuleBase" id="RU003744"/>
    </source>
</evidence>
<gene>
    <name evidence="8" type="ORF">O6B32_01645</name>
</gene>
<feature type="domain" description="Ionotropic glutamate receptor C-terminal" evidence="7">
    <location>
        <begin position="65"/>
        <end position="282"/>
    </location>
</feature>
<feature type="compositionally biased region" description="Low complexity" evidence="5">
    <location>
        <begin position="43"/>
        <end position="55"/>
    </location>
</feature>
<comment type="caution">
    <text evidence="8">The sequence shown here is derived from an EMBL/GenBank/DDBJ whole genome shotgun (WGS) entry which is preliminary data.</text>
</comment>
<evidence type="ECO:0000256" key="5">
    <source>
        <dbReference type="SAM" id="MobiDB-lite"/>
    </source>
</evidence>
<organism evidence="8 9">
    <name type="scientific">Campylobacter ureolyticus</name>
    <dbReference type="NCBI Taxonomy" id="827"/>
    <lineage>
        <taxon>Bacteria</taxon>
        <taxon>Pseudomonadati</taxon>
        <taxon>Campylobacterota</taxon>
        <taxon>Epsilonproteobacteria</taxon>
        <taxon>Campylobacterales</taxon>
        <taxon>Campylobacteraceae</taxon>
        <taxon>Campylobacter</taxon>
    </lineage>
</organism>
<dbReference type="AlphaFoldDB" id="A0A9Q4PV73"/>
<evidence type="ECO:0000313" key="8">
    <source>
        <dbReference type="EMBL" id="MCZ6159190.1"/>
    </source>
</evidence>
<evidence type="ECO:0000256" key="2">
    <source>
        <dbReference type="ARBA" id="ARBA00010333"/>
    </source>
</evidence>
<dbReference type="InterPro" id="IPR001320">
    <property type="entry name" value="Iontro_rcpt_C"/>
</dbReference>
<keyword evidence="3" id="KW-0732">Signal</keyword>
<dbReference type="GO" id="GO:0015276">
    <property type="term" value="F:ligand-gated monoatomic ion channel activity"/>
    <property type="evidence" value="ECO:0007669"/>
    <property type="project" value="InterPro"/>
</dbReference>
<sequence length="284" mass="32143">MVKWCENLYLEQKMKKIMSFFMVFFLANFLNAETPEHTKEAKPLATQEQPQAAQPKEQDQENKKVLIVGTNSNYKPFSYIGMSFEPIGFEIDLINAIAQKAGFEYEIKDMNFDKIISSIQDESIDMGLSSISITEERKALVDFSHPYFQTKTVYLKKANNGKIKDKESLNGKIVSAQKETVFEKIASSIEGAQIEPFNTPDIGIMNLKQNKVDAIILDLIVANDYLSKNKDLVKFFEEGDGTEGFGIAFTKGKNEALIAKINEALEELKSDGTYDNLLTKYHLK</sequence>
<proteinExistence type="inferred from homology"/>
<dbReference type="GO" id="GO:0016020">
    <property type="term" value="C:membrane"/>
    <property type="evidence" value="ECO:0007669"/>
    <property type="project" value="InterPro"/>
</dbReference>
<comment type="subcellular location">
    <subcellularLocation>
        <location evidence="1">Cell envelope</location>
    </subcellularLocation>
</comment>
<dbReference type="RefSeq" id="WP_269484288.1">
    <property type="nucleotide sequence ID" value="NZ_JAPXGO010000001.1"/>
</dbReference>
<reference evidence="8" key="1">
    <citation type="submission" date="2022-12" db="EMBL/GenBank/DDBJ databases">
        <title>Species Delineation and Comparative Genomics within the Campylobacter ureolyticus Complex.</title>
        <authorList>
            <person name="Maki J."/>
            <person name="Howard M."/>
            <person name="Connelly S."/>
            <person name="Hardy D.J."/>
            <person name="Cameron A."/>
        </authorList>
    </citation>
    <scope>NUCLEOTIDE SEQUENCE</scope>
    <source>
        <strain evidence="8">URMC_787</strain>
    </source>
</reference>
<dbReference type="Proteomes" id="UP001075225">
    <property type="component" value="Unassembled WGS sequence"/>
</dbReference>
<evidence type="ECO:0000256" key="1">
    <source>
        <dbReference type="ARBA" id="ARBA00004196"/>
    </source>
</evidence>
<name>A0A9Q4PV73_9BACT</name>
<feature type="domain" description="Solute-binding protein family 3/N-terminal" evidence="6">
    <location>
        <begin position="65"/>
        <end position="284"/>
    </location>
</feature>
<comment type="similarity">
    <text evidence="2 4">Belongs to the bacterial solute-binding protein 3 family.</text>
</comment>
<evidence type="ECO:0000256" key="3">
    <source>
        <dbReference type="ARBA" id="ARBA00022729"/>
    </source>
</evidence>
<protein>
    <submittedName>
        <fullName evidence="8">Transporter substrate-binding domain-containing protein</fullName>
    </submittedName>
</protein>
<dbReference type="SMART" id="SM00062">
    <property type="entry name" value="PBPb"/>
    <property type="match status" value="1"/>
</dbReference>
<evidence type="ECO:0000259" key="6">
    <source>
        <dbReference type="SMART" id="SM00062"/>
    </source>
</evidence>
<dbReference type="PANTHER" id="PTHR35936">
    <property type="entry name" value="MEMBRANE-BOUND LYTIC MUREIN TRANSGLYCOSYLASE F"/>
    <property type="match status" value="1"/>
</dbReference>
<dbReference type="SUPFAM" id="SSF53850">
    <property type="entry name" value="Periplasmic binding protein-like II"/>
    <property type="match status" value="1"/>
</dbReference>
<dbReference type="Pfam" id="PF00497">
    <property type="entry name" value="SBP_bac_3"/>
    <property type="match status" value="1"/>
</dbReference>
<dbReference type="EMBL" id="JAPXGO010000001">
    <property type="protein sequence ID" value="MCZ6159190.1"/>
    <property type="molecule type" value="Genomic_DNA"/>
</dbReference>
<dbReference type="Gene3D" id="3.40.190.10">
    <property type="entry name" value="Periplasmic binding protein-like II"/>
    <property type="match status" value="2"/>
</dbReference>